<evidence type="ECO:0000313" key="2">
    <source>
        <dbReference type="Proteomes" id="UP000000311"/>
    </source>
</evidence>
<dbReference type="EMBL" id="GL444953">
    <property type="protein sequence ID" value="EFN60366.1"/>
    <property type="molecule type" value="Genomic_DNA"/>
</dbReference>
<accession>E2B1L0</accession>
<keyword evidence="2" id="KW-1185">Reference proteome</keyword>
<gene>
    <name evidence="1" type="ORF">EAG_02078</name>
</gene>
<evidence type="ECO:0000313" key="1">
    <source>
        <dbReference type="EMBL" id="EFN60366.1"/>
    </source>
</evidence>
<reference evidence="1 2" key="1">
    <citation type="journal article" date="2010" name="Science">
        <title>Genomic comparison of the ants Camponotus floridanus and Harpegnathos saltator.</title>
        <authorList>
            <person name="Bonasio R."/>
            <person name="Zhang G."/>
            <person name="Ye C."/>
            <person name="Mutti N.S."/>
            <person name="Fang X."/>
            <person name="Qin N."/>
            <person name="Donahue G."/>
            <person name="Yang P."/>
            <person name="Li Q."/>
            <person name="Li C."/>
            <person name="Zhang P."/>
            <person name="Huang Z."/>
            <person name="Berger S.L."/>
            <person name="Reinberg D."/>
            <person name="Wang J."/>
            <person name="Liebig J."/>
        </authorList>
    </citation>
    <scope>NUCLEOTIDE SEQUENCE [LARGE SCALE GENOMIC DNA]</scope>
    <source>
        <strain evidence="2">C129</strain>
    </source>
</reference>
<proteinExistence type="predicted"/>
<dbReference type="AlphaFoldDB" id="E2B1L0"/>
<organism evidence="2">
    <name type="scientific">Camponotus floridanus</name>
    <name type="common">Florida carpenter ant</name>
    <dbReference type="NCBI Taxonomy" id="104421"/>
    <lineage>
        <taxon>Eukaryota</taxon>
        <taxon>Metazoa</taxon>
        <taxon>Ecdysozoa</taxon>
        <taxon>Arthropoda</taxon>
        <taxon>Hexapoda</taxon>
        <taxon>Insecta</taxon>
        <taxon>Pterygota</taxon>
        <taxon>Neoptera</taxon>
        <taxon>Endopterygota</taxon>
        <taxon>Hymenoptera</taxon>
        <taxon>Apocrita</taxon>
        <taxon>Aculeata</taxon>
        <taxon>Formicoidea</taxon>
        <taxon>Formicidae</taxon>
        <taxon>Formicinae</taxon>
        <taxon>Camponotus</taxon>
    </lineage>
</organism>
<name>E2B1L0_CAMFO</name>
<dbReference type="InParanoid" id="E2B1L0"/>
<dbReference type="Proteomes" id="UP000000311">
    <property type="component" value="Unassembled WGS sequence"/>
</dbReference>
<sequence>MLEVARRADEARDTHTGVAHASTTIGVEDVRRFFQSPVDAASGTVVVVEYGRDRAAFSCYHHRAVQHPRSSFTRGRQSTFSVRVFARPTSRSIEPASGRGKNYGPRRIAGNERDQVVDQFSATRFTRVLFF</sequence>
<protein>
    <submittedName>
        <fullName evidence="1">Uncharacterized protein</fullName>
    </submittedName>
</protein>